<dbReference type="AlphaFoldDB" id="A0A4Q0AIJ4"/>
<dbReference type="GO" id="GO:0000150">
    <property type="term" value="F:DNA strand exchange activity"/>
    <property type="evidence" value="ECO:0007669"/>
    <property type="project" value="InterPro"/>
</dbReference>
<organism evidence="4 5">
    <name type="scientific">Candidatus Chaera renei</name>
    <dbReference type="NCBI Taxonomy" id="2506947"/>
    <lineage>
        <taxon>Bacteria</taxon>
        <taxon>Candidatus Saccharimonadota</taxon>
        <taxon>Candidatus Saccharimonadia</taxon>
        <taxon>Candidatus Saccharimonadales</taxon>
        <taxon>Candidatus Saccharimonadaceae</taxon>
        <taxon>Candidatus Chaera</taxon>
    </lineage>
</organism>
<sequence>TLSTKKTAGEIQKESRGGFSDGARDSFAGAGVGIDGGQIVYLLDGGKLGTLKFPSFWFENTSQGKFMLSIAFGQSKYYVDNLSENTKRGLRQKVRRGEYPGPAPIGYINDVRSKSIVVDKRRASIVVSAFQLYAKGNQRLENIALFLKNEGITTKSGKQLTKDQVKRMLSNPFYYGHFKYLGEVHEGKHKAIVSKKLFDDVQATLTRRGRPQKSKTEPQIFCGLLACASCSMSITAEHKIKRQKNGNVHEYVYYRCTKKRKDFKCVEPAVTEADLTEQLQDTLDDFAMPEAWASKMQAMLTRDEKTADENASVFVSDAQTRLANLQSKLQRLLDGYLDQHIDQKTYRTKQAELMSEKKSLEEQVSKLTLAGSSWIEPMRAWINLAVSLRETAKNAESSAIKEALLKIEGLNLFLKSKKAQPAAAPNISPLLINPWFALRATKEKTAHSRRNSDFVPNLVRERGLEPPRR</sequence>
<comment type="caution">
    <text evidence="4">The sequence shown here is derived from an EMBL/GenBank/DDBJ whole genome shotgun (WGS) entry which is preliminary data.</text>
</comment>
<name>A0A4Q0AIJ4_9BACT</name>
<evidence type="ECO:0000256" key="2">
    <source>
        <dbReference type="SAM" id="MobiDB-lite"/>
    </source>
</evidence>
<keyword evidence="1" id="KW-0175">Coiled coil</keyword>
<dbReference type="InterPro" id="IPR050639">
    <property type="entry name" value="SSR_resolvase"/>
</dbReference>
<dbReference type="Proteomes" id="UP000289269">
    <property type="component" value="Unassembled WGS sequence"/>
</dbReference>
<proteinExistence type="predicted"/>
<keyword evidence="5" id="KW-1185">Reference proteome</keyword>
<feature type="compositionally biased region" description="Basic and acidic residues" evidence="2">
    <location>
        <begin position="7"/>
        <end position="16"/>
    </location>
</feature>
<dbReference type="PROSITE" id="PS51737">
    <property type="entry name" value="RECOMBINASE_DNA_BIND"/>
    <property type="match status" value="1"/>
</dbReference>
<evidence type="ECO:0000256" key="1">
    <source>
        <dbReference type="SAM" id="Coils"/>
    </source>
</evidence>
<gene>
    <name evidence="4" type="ORF">EOT04_02300</name>
</gene>
<dbReference type="InterPro" id="IPR011109">
    <property type="entry name" value="DNA_bind_recombinase_dom"/>
</dbReference>
<feature type="domain" description="Recombinase" evidence="3">
    <location>
        <begin position="104"/>
        <end position="211"/>
    </location>
</feature>
<accession>A0A4Q0AIJ4</accession>
<dbReference type="GO" id="GO:0003677">
    <property type="term" value="F:DNA binding"/>
    <property type="evidence" value="ECO:0007669"/>
    <property type="project" value="InterPro"/>
</dbReference>
<dbReference type="PANTHER" id="PTHR30461">
    <property type="entry name" value="DNA-INVERTASE FROM LAMBDOID PROPHAGE"/>
    <property type="match status" value="1"/>
</dbReference>
<dbReference type="Pfam" id="PF07508">
    <property type="entry name" value="Recombinase"/>
    <property type="match status" value="1"/>
</dbReference>
<reference evidence="4" key="1">
    <citation type="submission" date="2019-01" db="EMBL/GenBank/DDBJ databases">
        <title>Genomic signatures and co-occurrence patterns of the ultra-small Saccharimodia (Patescibacteria phylum) suggest a symbiotic lifestyle.</title>
        <authorList>
            <person name="Lemos L."/>
            <person name="Medeiros J."/>
            <person name="Andreote F."/>
            <person name="Fernandes G."/>
            <person name="Varani A."/>
            <person name="Oliveira G."/>
            <person name="Pylro V."/>
        </authorList>
    </citation>
    <scope>NUCLEOTIDE SEQUENCE [LARGE SCALE GENOMIC DNA]</scope>
    <source>
        <strain evidence="4">AMD01</strain>
    </source>
</reference>
<dbReference type="Gene3D" id="3.90.1750.20">
    <property type="entry name" value="Putative Large Serine Recombinase, Chain B, Domain 2"/>
    <property type="match status" value="1"/>
</dbReference>
<feature type="non-terminal residue" evidence="4">
    <location>
        <position position="1"/>
    </location>
</feature>
<dbReference type="Pfam" id="PF13408">
    <property type="entry name" value="Zn_ribbon_recom"/>
    <property type="match status" value="1"/>
</dbReference>
<dbReference type="PANTHER" id="PTHR30461:SF23">
    <property type="entry name" value="DNA RECOMBINASE-RELATED"/>
    <property type="match status" value="1"/>
</dbReference>
<evidence type="ECO:0000313" key="4">
    <source>
        <dbReference type="EMBL" id="RWZ79070.1"/>
    </source>
</evidence>
<dbReference type="InterPro" id="IPR025827">
    <property type="entry name" value="Zn_ribbon_recom_dom"/>
</dbReference>
<dbReference type="InterPro" id="IPR038109">
    <property type="entry name" value="DNA_bind_recomb_sf"/>
</dbReference>
<evidence type="ECO:0000259" key="3">
    <source>
        <dbReference type="PROSITE" id="PS51737"/>
    </source>
</evidence>
<protein>
    <recommendedName>
        <fullName evidence="3">Recombinase domain-containing protein</fullName>
    </recommendedName>
</protein>
<feature type="region of interest" description="Disordered" evidence="2">
    <location>
        <begin position="1"/>
        <end position="22"/>
    </location>
</feature>
<feature type="coiled-coil region" evidence="1">
    <location>
        <begin position="315"/>
        <end position="370"/>
    </location>
</feature>
<evidence type="ECO:0000313" key="5">
    <source>
        <dbReference type="Proteomes" id="UP000289269"/>
    </source>
</evidence>
<dbReference type="EMBL" id="SCKW01000020">
    <property type="protein sequence ID" value="RWZ79070.1"/>
    <property type="molecule type" value="Genomic_DNA"/>
</dbReference>